<evidence type="ECO:0000313" key="1">
    <source>
        <dbReference type="EMBL" id="CAD8818109.1"/>
    </source>
</evidence>
<organism evidence="1">
    <name type="scientific">Timspurckia oligopyrenoides</name>
    <dbReference type="NCBI Taxonomy" id="708627"/>
    <lineage>
        <taxon>Eukaryota</taxon>
        <taxon>Rhodophyta</taxon>
        <taxon>Bangiophyceae</taxon>
        <taxon>Porphyridiales</taxon>
        <taxon>Porphyridiaceae</taxon>
        <taxon>Timspurckia</taxon>
    </lineage>
</organism>
<protein>
    <submittedName>
        <fullName evidence="1">Uncharacterized protein</fullName>
    </submittedName>
</protein>
<proteinExistence type="predicted"/>
<accession>A0A7S0ZD58</accession>
<name>A0A7S0ZD58_9RHOD</name>
<dbReference type="EMBL" id="HBFP01003515">
    <property type="protein sequence ID" value="CAD8818109.1"/>
    <property type="molecule type" value="Transcribed_RNA"/>
</dbReference>
<reference evidence="1" key="1">
    <citation type="submission" date="2021-01" db="EMBL/GenBank/DDBJ databases">
        <authorList>
            <person name="Corre E."/>
            <person name="Pelletier E."/>
            <person name="Niang G."/>
            <person name="Scheremetjew M."/>
            <person name="Finn R."/>
            <person name="Kale V."/>
            <person name="Holt S."/>
            <person name="Cochrane G."/>
            <person name="Meng A."/>
            <person name="Brown T."/>
            <person name="Cohen L."/>
        </authorList>
    </citation>
    <scope>NUCLEOTIDE SEQUENCE</scope>
    <source>
        <strain evidence="1">CCMP3278</strain>
    </source>
</reference>
<gene>
    <name evidence="1" type="ORF">TOLI1172_LOCUS2498</name>
</gene>
<sequence>MMHLTKRIYGTKERLNRLGIYSQRNADYPRMDPVMIERLLMLVLKYGEYVNVEGELLTVPSLERMRTLGDTKLADYFESENLNLFSVARNLELYCPQGPAEHLKENSLK</sequence>
<dbReference type="AlphaFoldDB" id="A0A7S0ZD58"/>